<dbReference type="InterPro" id="IPR052169">
    <property type="entry name" value="CW_Biosynth-Accessory"/>
</dbReference>
<dbReference type="Gene3D" id="3.60.21.10">
    <property type="match status" value="2"/>
</dbReference>
<name>A0AAU9WV81_9CNID</name>
<dbReference type="SMART" id="SM00854">
    <property type="entry name" value="PGA_cap"/>
    <property type="match status" value="2"/>
</dbReference>
<feature type="domain" description="Capsule synthesis protein CapA" evidence="2">
    <location>
        <begin position="168"/>
        <end position="420"/>
    </location>
</feature>
<dbReference type="Proteomes" id="UP001159428">
    <property type="component" value="Unassembled WGS sequence"/>
</dbReference>
<sequence length="871" mass="99065">MGGLISLIRDIKTVYKDLKVTLKLTARIVLKVHSIVEDVEQTVQELKATVKKLTSRVQPQDGMSEIPIEALVENVESKAISLKTSLINATSQVFNDDLLRKTQEKWNMVMQYSRESSEALANIVASSSLNVKGKRHSAAEKVNSSEQSIFLSELAKNDSQSEQEEHVTLLFVGDVSFAGPVKYYVEHNYHTYEDSFSDVAEYIKDADISVANLECPFVDKKVYRHMFKDKRRLTILYSSPEAAPALSYAGFDAVTVANNHFNDFGTEGANFTVEILKKEGIRFFGVTYGRFDSSQEPLIMERKGIKIGFLGYCDHVPDFPNCTVMRRMYKSGPAIYRDDIATRDVRKIKEAGVDIIAVYMHWGREVLLKPLDYQLHITKHLWSLGVHMIIGSHPHVLQPHWLTKDNKLVEYSLGNFLFPPLRPIGGNNPLVYGGRGFKPNPRLIESYEYVTYEVRDMLKMSRMLRVTVSRHGIVKAEYHPMRLVFNQKEKRLHPEPEKHTKCVVYHLNNQRYRFNAWGHLLYQAETLFRSLLLAPYVREADISVANLESPFINKEMYKSLYDGEKTVILDASPEAAPALSFAGFDAVTLANNHLNDFGSEGANNSVEVLKKTGIQYFGISFGKYDSPQEPLILEREGIKIGFLGYCATISPTIKKNCTEMRMLFNSGPAIYRDDIATRDVQHLKKAKVGIIVVMMHYGQELFLTPLPYQRRINKHLLSLGVHVIIGSHPHVLQPCYVKHRKLVAYSLGNFLFHPGRAPSGNSPKTYGRLGEKPNQYKIKAFEHFVLENSGDIRASQMLKVTVSRGGVVDAKYLPLKIAFDLKRKRIHPILKDAKWITVCRNMDKRQIKRNGRLSADDLIMKTSELRETNSL</sequence>
<evidence type="ECO:0000313" key="3">
    <source>
        <dbReference type="EMBL" id="CAH3127227.1"/>
    </source>
</evidence>
<dbReference type="SUPFAM" id="SSF56300">
    <property type="entry name" value="Metallo-dependent phosphatases"/>
    <property type="match status" value="2"/>
</dbReference>
<keyword evidence="4" id="KW-1185">Reference proteome</keyword>
<dbReference type="PANTHER" id="PTHR33393">
    <property type="entry name" value="POLYGLUTAMINE SYNTHESIS ACCESSORY PROTEIN RV0574C-RELATED"/>
    <property type="match status" value="1"/>
</dbReference>
<proteinExistence type="inferred from homology"/>
<accession>A0AAU9WV81</accession>
<dbReference type="EMBL" id="CALNXJ010000022">
    <property type="protein sequence ID" value="CAH3127227.1"/>
    <property type="molecule type" value="Genomic_DNA"/>
</dbReference>
<comment type="caution">
    <text evidence="3">The sequence shown here is derived from an EMBL/GenBank/DDBJ whole genome shotgun (WGS) entry which is preliminary data.</text>
</comment>
<dbReference type="AlphaFoldDB" id="A0AAU9WV81"/>
<dbReference type="InterPro" id="IPR029052">
    <property type="entry name" value="Metallo-depent_PP-like"/>
</dbReference>
<dbReference type="InterPro" id="IPR019079">
    <property type="entry name" value="Capsule_synth_CapA"/>
</dbReference>
<protein>
    <recommendedName>
        <fullName evidence="2">Capsule synthesis protein CapA domain-containing protein</fullName>
    </recommendedName>
</protein>
<evidence type="ECO:0000259" key="2">
    <source>
        <dbReference type="SMART" id="SM00854"/>
    </source>
</evidence>
<feature type="domain" description="Capsule synthesis protein CapA" evidence="2">
    <location>
        <begin position="513"/>
        <end position="754"/>
    </location>
</feature>
<dbReference type="CDD" id="cd07381">
    <property type="entry name" value="MPP_CapA"/>
    <property type="match status" value="2"/>
</dbReference>
<dbReference type="PANTHER" id="PTHR33393:SF11">
    <property type="entry name" value="POLYGLUTAMINE SYNTHESIS ACCESSORY PROTEIN RV0574C-RELATED"/>
    <property type="match status" value="1"/>
</dbReference>
<organism evidence="3 4">
    <name type="scientific">Pocillopora meandrina</name>
    <dbReference type="NCBI Taxonomy" id="46732"/>
    <lineage>
        <taxon>Eukaryota</taxon>
        <taxon>Metazoa</taxon>
        <taxon>Cnidaria</taxon>
        <taxon>Anthozoa</taxon>
        <taxon>Hexacorallia</taxon>
        <taxon>Scleractinia</taxon>
        <taxon>Astrocoeniina</taxon>
        <taxon>Pocilloporidae</taxon>
        <taxon>Pocillopora</taxon>
    </lineage>
</organism>
<evidence type="ECO:0000313" key="4">
    <source>
        <dbReference type="Proteomes" id="UP001159428"/>
    </source>
</evidence>
<dbReference type="Pfam" id="PF09587">
    <property type="entry name" value="PGA_cap"/>
    <property type="match status" value="2"/>
</dbReference>
<evidence type="ECO:0000256" key="1">
    <source>
        <dbReference type="ARBA" id="ARBA00005662"/>
    </source>
</evidence>
<reference evidence="3 4" key="1">
    <citation type="submission" date="2022-05" db="EMBL/GenBank/DDBJ databases">
        <authorList>
            <consortium name="Genoscope - CEA"/>
            <person name="William W."/>
        </authorList>
    </citation>
    <scope>NUCLEOTIDE SEQUENCE [LARGE SCALE GENOMIC DNA]</scope>
</reference>
<comment type="similarity">
    <text evidence="1">Belongs to the CapA family.</text>
</comment>
<gene>
    <name evidence="3" type="ORF">PMEA_00012928</name>
</gene>